<dbReference type="RefSeq" id="XP_001215878.1">
    <property type="nucleotide sequence ID" value="XM_001215878.1"/>
</dbReference>
<protein>
    <submittedName>
        <fullName evidence="2">Uncharacterized protein</fullName>
    </submittedName>
</protein>
<dbReference type="GeneID" id="4322154"/>
<keyword evidence="1" id="KW-1133">Transmembrane helix</keyword>
<organism evidence="2 3">
    <name type="scientific">Aspergillus terreus (strain NIH 2624 / FGSC A1156)</name>
    <dbReference type="NCBI Taxonomy" id="341663"/>
    <lineage>
        <taxon>Eukaryota</taxon>
        <taxon>Fungi</taxon>
        <taxon>Dikarya</taxon>
        <taxon>Ascomycota</taxon>
        <taxon>Pezizomycotina</taxon>
        <taxon>Eurotiomycetes</taxon>
        <taxon>Eurotiomycetidae</taxon>
        <taxon>Eurotiales</taxon>
        <taxon>Aspergillaceae</taxon>
        <taxon>Aspergillus</taxon>
        <taxon>Aspergillus subgen. Circumdati</taxon>
    </lineage>
</organism>
<gene>
    <name evidence="2" type="ORF">ATEG_06700</name>
</gene>
<evidence type="ECO:0000313" key="3">
    <source>
        <dbReference type="Proteomes" id="UP000007963"/>
    </source>
</evidence>
<dbReference type="eggNOG" id="ENOG502SWTY">
    <property type="taxonomic scope" value="Eukaryota"/>
</dbReference>
<feature type="transmembrane region" description="Helical" evidence="1">
    <location>
        <begin position="119"/>
        <end position="138"/>
    </location>
</feature>
<keyword evidence="1" id="KW-0812">Transmembrane</keyword>
<name>Q0CHY4_ASPTN</name>
<dbReference type="Proteomes" id="UP000007963">
    <property type="component" value="Unassembled WGS sequence"/>
</dbReference>
<dbReference type="EMBL" id="CH476602">
    <property type="protein sequence ID" value="EAU33244.1"/>
    <property type="molecule type" value="Genomic_DNA"/>
</dbReference>
<sequence length="180" mass="20226">MTLPPLTAGPNEVRAYITRILVSKHDAAPELAHRIASQWTLGRPGDLRRAGMKYFDQVFGSDVGTFLFRTVQEDIRAEWDQSLPGMVNFWTPIPSIGLTVFFVVRAYRQTSATSMMASIRYATLAFGPPMAFCGFQDGHNSFQAMKIVSGLIVSFFAFLWYAVRFCELLEARSKEEKKAA</sequence>
<dbReference type="OMA" id="CAKQEMK"/>
<keyword evidence="1" id="KW-0472">Membrane</keyword>
<feature type="transmembrane region" description="Helical" evidence="1">
    <location>
        <begin position="144"/>
        <end position="163"/>
    </location>
</feature>
<feature type="transmembrane region" description="Helical" evidence="1">
    <location>
        <begin position="89"/>
        <end position="107"/>
    </location>
</feature>
<dbReference type="AlphaFoldDB" id="Q0CHY4"/>
<accession>Q0CHY4</accession>
<dbReference type="HOGENOM" id="CLU_1495878_0_0_1"/>
<proteinExistence type="predicted"/>
<dbReference type="OrthoDB" id="4771706at2759"/>
<dbReference type="VEuPathDB" id="FungiDB:ATEG_06700"/>
<evidence type="ECO:0000256" key="1">
    <source>
        <dbReference type="SAM" id="Phobius"/>
    </source>
</evidence>
<reference evidence="3" key="1">
    <citation type="submission" date="2005-09" db="EMBL/GenBank/DDBJ databases">
        <title>Annotation of the Aspergillus terreus NIH2624 genome.</title>
        <authorList>
            <person name="Birren B.W."/>
            <person name="Lander E.S."/>
            <person name="Galagan J.E."/>
            <person name="Nusbaum C."/>
            <person name="Devon K."/>
            <person name="Henn M."/>
            <person name="Ma L.-J."/>
            <person name="Jaffe D.B."/>
            <person name="Butler J."/>
            <person name="Alvarez P."/>
            <person name="Gnerre S."/>
            <person name="Grabherr M."/>
            <person name="Kleber M."/>
            <person name="Mauceli E.W."/>
            <person name="Brockman W."/>
            <person name="Rounsley S."/>
            <person name="Young S.K."/>
            <person name="LaButti K."/>
            <person name="Pushparaj V."/>
            <person name="DeCaprio D."/>
            <person name="Crawford M."/>
            <person name="Koehrsen M."/>
            <person name="Engels R."/>
            <person name="Montgomery P."/>
            <person name="Pearson M."/>
            <person name="Howarth C."/>
            <person name="Larson L."/>
            <person name="Luoma S."/>
            <person name="White J."/>
            <person name="Alvarado L."/>
            <person name="Kodira C.D."/>
            <person name="Zeng Q."/>
            <person name="Oleary S."/>
            <person name="Yandava C."/>
            <person name="Denning D.W."/>
            <person name="Nierman W.C."/>
            <person name="Milne T."/>
            <person name="Madden K."/>
        </authorList>
    </citation>
    <scope>NUCLEOTIDE SEQUENCE [LARGE SCALE GENOMIC DNA]</scope>
    <source>
        <strain evidence="3">NIH 2624 / FGSC A1156</strain>
    </source>
</reference>
<evidence type="ECO:0000313" key="2">
    <source>
        <dbReference type="EMBL" id="EAU33244.1"/>
    </source>
</evidence>